<reference evidence="1" key="1">
    <citation type="submission" date="2022-10" db="EMBL/GenBank/DDBJ databases">
        <title>Genome Sequence of Xylaria curta.</title>
        <authorList>
            <person name="Buettner E."/>
        </authorList>
    </citation>
    <scope>NUCLEOTIDE SEQUENCE</scope>
    <source>
        <strain evidence="1">Babe10</strain>
    </source>
</reference>
<keyword evidence="2" id="KW-1185">Reference proteome</keyword>
<proteinExistence type="predicted"/>
<evidence type="ECO:0000313" key="1">
    <source>
        <dbReference type="EMBL" id="KAJ2997450.1"/>
    </source>
</evidence>
<accession>A0ACC1PQ97</accession>
<organism evidence="1 2">
    <name type="scientific">Xylaria curta</name>
    <dbReference type="NCBI Taxonomy" id="42375"/>
    <lineage>
        <taxon>Eukaryota</taxon>
        <taxon>Fungi</taxon>
        <taxon>Dikarya</taxon>
        <taxon>Ascomycota</taxon>
        <taxon>Pezizomycotina</taxon>
        <taxon>Sordariomycetes</taxon>
        <taxon>Xylariomycetidae</taxon>
        <taxon>Xylariales</taxon>
        <taxon>Xylariaceae</taxon>
        <taxon>Xylaria</taxon>
    </lineage>
</organism>
<evidence type="ECO:0000313" key="2">
    <source>
        <dbReference type="Proteomes" id="UP001143856"/>
    </source>
</evidence>
<dbReference type="Proteomes" id="UP001143856">
    <property type="component" value="Unassembled WGS sequence"/>
</dbReference>
<gene>
    <name evidence="1" type="ORF">NUW58_g651</name>
</gene>
<name>A0ACC1PQ97_9PEZI</name>
<protein>
    <submittedName>
        <fullName evidence="1">Uncharacterized protein</fullName>
    </submittedName>
</protein>
<dbReference type="EMBL" id="JAPDGR010000057">
    <property type="protein sequence ID" value="KAJ2997450.1"/>
    <property type="molecule type" value="Genomic_DNA"/>
</dbReference>
<sequence length="477" mass="53764">MYENTAAVKDTTAIERWRAFSAEGTKVLAVELALRVKYDQLYSLQPLANARQPRPLHFYGPGPDGRVHPHDPPVGTLHFARWRHELAAVEDPDDSGYYHEQNPLMINGQRLRPTYTTQKNQAAREVDYFRWEKVTADSTKDIKAFPGSQTTRAMHDEYLLNEDDFNDPNITKPKVSFCLDNRQHEDPKTIYPLGYKLLKKWSKANGNAAWEEGDCLGADRNNPSALTKHIGWFPKRLRVAKAGIGADPQDAVWNDIFQGNLEAKSSEKFISPKDTWSEDPEKVTTLTSSENSRMKLRIVSFEALKAALPPPNPETLDAREDWLVARAAKKSNHQHNKAQATSHFGNNDLIASFPCRAEVKADGNPYGKPKRAEIEQQIDIESSQGLDTPVMVEQLKNLKISNNSKTTQACQKTLDRGAQPATRDDMNEECEAIEAKLKELVRNPEPGREGKRPIVIYSTFRSKFLGTPVTQVLGYEG</sequence>
<comment type="caution">
    <text evidence="1">The sequence shown here is derived from an EMBL/GenBank/DDBJ whole genome shotgun (WGS) entry which is preliminary data.</text>
</comment>